<proteinExistence type="predicted"/>
<name>A0A3M7PZL4_BRAPC</name>
<keyword evidence="2" id="KW-1185">Reference proteome</keyword>
<accession>A0A3M7PZL4</accession>
<organism evidence="1 2">
    <name type="scientific">Brachionus plicatilis</name>
    <name type="common">Marine rotifer</name>
    <name type="synonym">Brachionus muelleri</name>
    <dbReference type="NCBI Taxonomy" id="10195"/>
    <lineage>
        <taxon>Eukaryota</taxon>
        <taxon>Metazoa</taxon>
        <taxon>Spiralia</taxon>
        <taxon>Gnathifera</taxon>
        <taxon>Rotifera</taxon>
        <taxon>Eurotatoria</taxon>
        <taxon>Monogononta</taxon>
        <taxon>Pseudotrocha</taxon>
        <taxon>Ploima</taxon>
        <taxon>Brachionidae</taxon>
        <taxon>Brachionus</taxon>
    </lineage>
</organism>
<sequence length="90" mass="10604">MINIKSSKQEAFRIREYAFFNENRSLGKIFTLRHFMAEKIRSGQTPIKITKAQLNKLKKAFDHKDNINQRQAANTLERQEMSNVPEVRPI</sequence>
<reference evidence="1 2" key="1">
    <citation type="journal article" date="2018" name="Sci. Rep.">
        <title>Genomic signatures of local adaptation to the degree of environmental predictability in rotifers.</title>
        <authorList>
            <person name="Franch-Gras L."/>
            <person name="Hahn C."/>
            <person name="Garcia-Roger E.M."/>
            <person name="Carmona M.J."/>
            <person name="Serra M."/>
            <person name="Gomez A."/>
        </authorList>
    </citation>
    <scope>NUCLEOTIDE SEQUENCE [LARGE SCALE GENOMIC DNA]</scope>
    <source>
        <strain evidence="1">HYR1</strain>
    </source>
</reference>
<gene>
    <name evidence="1" type="ORF">BpHYR1_021402</name>
</gene>
<comment type="caution">
    <text evidence="1">The sequence shown here is derived from an EMBL/GenBank/DDBJ whole genome shotgun (WGS) entry which is preliminary data.</text>
</comment>
<evidence type="ECO:0000313" key="2">
    <source>
        <dbReference type="Proteomes" id="UP000276133"/>
    </source>
</evidence>
<dbReference type="AlphaFoldDB" id="A0A3M7PZL4"/>
<dbReference type="EMBL" id="REGN01008162">
    <property type="protein sequence ID" value="RNA04299.1"/>
    <property type="molecule type" value="Genomic_DNA"/>
</dbReference>
<evidence type="ECO:0000313" key="1">
    <source>
        <dbReference type="EMBL" id="RNA04299.1"/>
    </source>
</evidence>
<protein>
    <submittedName>
        <fullName evidence="1">Uncharacterized protein</fullName>
    </submittedName>
</protein>
<dbReference type="Proteomes" id="UP000276133">
    <property type="component" value="Unassembled WGS sequence"/>
</dbReference>